<dbReference type="Proteomes" id="UP001214756">
    <property type="component" value="Chromosome"/>
</dbReference>
<keyword evidence="1" id="KW-1133">Transmembrane helix</keyword>
<evidence type="ECO:0000313" key="4">
    <source>
        <dbReference type="EMBL" id="WEF21744.1"/>
    </source>
</evidence>
<feature type="domain" description="DUF7927" evidence="3">
    <location>
        <begin position="423"/>
        <end position="544"/>
    </location>
</feature>
<sequence>MLAPARPIAVALTAALVGGVLSIGAGALNPAPAQAALLDPLTCGAVYGLDQSPAGAGANQHNIYSLNTASGALTVNNVVTTTNLLNALAADGEKGFFWMAQQATNQTTTSITRVNASTGATTTSSVFTLTGLPATNGGIVMGAYSPTADIYYYGVVSSSVLYIYGWNTITNAAIPGIIARVSLGAGNNGDFAFDTSGRLYIVSAGLLLSVDTPIPTTGTATGPLLPTTSIASPPGGSLGSVAFGSDGLLYLAGVPAGGTERVRYAVNPSSGQVLSTVTMTPTTNTVGDFASCASPNVIRVIKDLPSGRVQPGDQFTVSVTGGEISQGNVGTTAGTDTGLQDTPAESAGPVIGTAGVTYNISEVGANGTVLSTYDTVWTCFDSVSQTTLASGTTSSGSFTMPDNGFAGSDVLCTFSNEAAPPALEVTKTSDATADTRAGDTVTYTVSATNTGQSDYTNELPAVVFDDLSGILDDATYNDDAASSLGSVPSYSSPLLSWTGPLAVGATVEITYTVTLNNSGNGVVRNVAWQPNDPGNPVTPACDPPVNGQDPVTGEPCAVVEYELPRLTISKSADQTDLPAVGGDVTYTITVTNPGPGDYAAAAPATATDDLSGVLDAATFDDASLSADVGTATRNGNTLSWSGALAAGQTATITYTVTYTGGGDNRLTNNACVPSDQVAPGALACDSVTIPGAALQQWKAATPSSNPVVAGSTITYTLYFDNDGQTAATVDAVDDLTFVLDDATVTTEPTSANGLTVARNGAQISITGSVPVGQVYTVTYTVTVLPDDERGDSVATNFLLAPGDTPPTDGECVPTDPDAPDCTSTPITGITYAKSVVASETPVREGTELTYSVTITNTGATSVDILRDDNLSDVLDDATLTGAPESDTGSVTVAGPIGDVLELRGTLAAGATAVVTYTVTVNASDARGNSLANNFLVPPGTTPPEACDPATEQCTSTPIQGYTVTKTADVTSATPGAVVTYTVTLVNTGAVAFTDGSPATFTDDLSEVLDDAVYNSDVSPGGTVAGSDLSWVGPLAVGATVTVTYSVTVNDPRTGDGTMTNAVVPTAPGGDCDPAGACVTETPISSFMVSKTADVATAIPGDVVSYTVTVTNTGEVDYTDATPASFSDDLSGVLDDATYNGDVSAGGAITGSTLTWAGALAVGASVEVTYSVTVNDPITGDRSLLNVVTPTAPGGECDPDEECTTTTPVASYTVNKTSDQATALPGGVVTYTVTVTNNSDVDYTATAPATFTDNLAGVLDDAVYNDDASSGATVTGNVLTWSGALTAGQSIEVTYSVTVDDPVTGDFVLRNAVTPTGPGGTCIEACVVETPIGSFRVVKSTDTTDVVPGDVIEYSITVTNTGQVAYTDVSPASFTDDLSAVLDDATYNGDGASSTGSGVTYTAPTLAWSGALGVGETVTVTYSVTVNDPATGDRQLDNAVVTPPGTGGNCAPGSTDPACVENVPAGTFSIEKSVSPATALPGDVVTYTVTVTNTGQIAFTDDEPASFSDDLSRVLDDSSYNDDVSPGGAVAGTTLTWSGSLAVGEVVEVTYSVTVDDPVTGDFSLRNVVTPTSPGGECVEDGCVTVTPVAGYTVRKTSDAESIVLGGVVTYSVTVTNVGNVAYTDALPATFADDMSGVLDDATYNDDATAGATLSGTELTWAGPLEIGATSTVTYSVTVNQPATGDKLLRNAVVADGPGGGCETENGCETVTPVATYKVAKTVSSSTATVGDRLTYTITVTNTGQVPYTEDAPASFTDDLTSALRIATYNGDASSGAVYDAPVLSWQGAVDVGASVTVTYSVTVREVGKIRNVVVTPDGSGANCPTASEDPACQTLTTVVPPLAVTGGALWVGGAVGAAVLLTLGLWLVARRRREDAETTTQA</sequence>
<protein>
    <recommendedName>
        <fullName evidence="6">DUF11 domain-containing protein</fullName>
    </recommendedName>
</protein>
<keyword evidence="1" id="KW-0472">Membrane</keyword>
<feature type="domain" description="DUF7927" evidence="3">
    <location>
        <begin position="566"/>
        <end position="678"/>
    </location>
</feature>
<feature type="transmembrane region" description="Helical" evidence="1">
    <location>
        <begin position="1847"/>
        <end position="1869"/>
    </location>
</feature>
<feature type="domain" description="DUF7927" evidence="3">
    <location>
        <begin position="1469"/>
        <end position="1577"/>
    </location>
</feature>
<feature type="domain" description="DUF7927" evidence="3">
    <location>
        <begin position="961"/>
        <end position="1083"/>
    </location>
</feature>
<dbReference type="InterPro" id="IPR057687">
    <property type="entry name" value="DUF7927"/>
</dbReference>
<feature type="domain" description="DUF7927" evidence="3">
    <location>
        <begin position="1211"/>
        <end position="1325"/>
    </location>
</feature>
<keyword evidence="1" id="KW-0812">Transmembrane</keyword>
<evidence type="ECO:0000256" key="1">
    <source>
        <dbReference type="SAM" id="Phobius"/>
    </source>
</evidence>
<evidence type="ECO:0008006" key="6">
    <source>
        <dbReference type="Google" id="ProtNLM"/>
    </source>
</evidence>
<organism evidence="4 5">
    <name type="scientific">Microbacterium maritypicum</name>
    <name type="common">Microbacterium liquefaciens</name>
    <dbReference type="NCBI Taxonomy" id="33918"/>
    <lineage>
        <taxon>Bacteria</taxon>
        <taxon>Bacillati</taxon>
        <taxon>Actinomycetota</taxon>
        <taxon>Actinomycetes</taxon>
        <taxon>Micrococcales</taxon>
        <taxon>Microbacteriaceae</taxon>
        <taxon>Microbacterium</taxon>
    </lineage>
</organism>
<dbReference type="RefSeq" id="WP_275093521.1">
    <property type="nucleotide sequence ID" value="NZ_CP118606.1"/>
</dbReference>
<feature type="domain" description="DUF7927" evidence="3">
    <location>
        <begin position="1338"/>
        <end position="1460"/>
    </location>
</feature>
<dbReference type="Pfam" id="PF25549">
    <property type="entry name" value="DUF7927"/>
    <property type="match status" value="11"/>
</dbReference>
<dbReference type="GO" id="GO:0005975">
    <property type="term" value="P:carbohydrate metabolic process"/>
    <property type="evidence" value="ECO:0007669"/>
    <property type="project" value="UniProtKB-ARBA"/>
</dbReference>
<feature type="domain" description="DUF7927" evidence="3">
    <location>
        <begin position="1717"/>
        <end position="1832"/>
    </location>
</feature>
<dbReference type="NCBIfam" id="TIGR01451">
    <property type="entry name" value="B_ant_repeat"/>
    <property type="match status" value="7"/>
</dbReference>
<dbReference type="Gene3D" id="2.60.40.740">
    <property type="match status" value="1"/>
</dbReference>
<dbReference type="PANTHER" id="PTHR34819">
    <property type="entry name" value="LARGE CYSTEINE-RICH PERIPLASMIC PROTEIN OMCB"/>
    <property type="match status" value="1"/>
</dbReference>
<reference evidence="4" key="1">
    <citation type="submission" date="2023-02" db="EMBL/GenBank/DDBJ databases">
        <title>Genome sequence of Microbacterium liquefaciens B1075.</title>
        <authorList>
            <person name="Cao J."/>
            <person name="Li X."/>
        </authorList>
    </citation>
    <scope>NUCLEOTIDE SEQUENCE</scope>
    <source>
        <strain evidence="4">B1075</strain>
    </source>
</reference>
<name>A0AAJ6AQ51_MICMQ</name>
<dbReference type="InterPro" id="IPR047589">
    <property type="entry name" value="DUF11_rpt"/>
</dbReference>
<feature type="domain" description="DUF7927" evidence="3">
    <location>
        <begin position="829"/>
        <end position="958"/>
    </location>
</feature>
<evidence type="ECO:0000259" key="2">
    <source>
        <dbReference type="Pfam" id="PF20674"/>
    </source>
</evidence>
<dbReference type="Pfam" id="PF20674">
    <property type="entry name" value="SpaA_3"/>
    <property type="match status" value="1"/>
</dbReference>
<evidence type="ECO:0000259" key="3">
    <source>
        <dbReference type="Pfam" id="PF25549"/>
    </source>
</evidence>
<gene>
    <name evidence="4" type="ORF">PWF71_03460</name>
</gene>
<dbReference type="EMBL" id="CP118606">
    <property type="protein sequence ID" value="WEF21744.1"/>
    <property type="molecule type" value="Genomic_DNA"/>
</dbReference>
<feature type="domain" description="DUF7927" evidence="3">
    <location>
        <begin position="694"/>
        <end position="826"/>
    </location>
</feature>
<dbReference type="Gene3D" id="2.60.40.10">
    <property type="entry name" value="Immunoglobulins"/>
    <property type="match status" value="1"/>
</dbReference>
<feature type="domain" description="DUF7927" evidence="3">
    <location>
        <begin position="1591"/>
        <end position="1701"/>
    </location>
</feature>
<dbReference type="InterPro" id="IPR013783">
    <property type="entry name" value="Ig-like_fold"/>
</dbReference>
<proteinExistence type="predicted"/>
<dbReference type="InterPro" id="IPR048834">
    <property type="entry name" value="SpaA_pre-album"/>
</dbReference>
<accession>A0AAJ6AQ51</accession>
<dbReference type="InterPro" id="IPR051172">
    <property type="entry name" value="Chlamydia_OmcB"/>
</dbReference>
<feature type="domain" description="DUF7927" evidence="3">
    <location>
        <begin position="1092"/>
        <end position="1205"/>
    </location>
</feature>
<dbReference type="PANTHER" id="PTHR34819:SF3">
    <property type="entry name" value="CELL SURFACE PROTEIN"/>
    <property type="match status" value="1"/>
</dbReference>
<dbReference type="SUPFAM" id="SSF63825">
    <property type="entry name" value="YWTD domain"/>
    <property type="match status" value="1"/>
</dbReference>
<evidence type="ECO:0000313" key="5">
    <source>
        <dbReference type="Proteomes" id="UP001214756"/>
    </source>
</evidence>
<feature type="domain" description="SpaA-like prealbumin fold" evidence="2">
    <location>
        <begin position="298"/>
        <end position="417"/>
    </location>
</feature>